<gene>
    <name evidence="3" type="ORF">B0H16DRAFT_1480688</name>
</gene>
<dbReference type="EMBL" id="JARKIB010000409">
    <property type="protein sequence ID" value="KAJ7710287.1"/>
    <property type="molecule type" value="Genomic_DNA"/>
</dbReference>
<protein>
    <submittedName>
        <fullName evidence="3">Uncharacterized protein</fullName>
    </submittedName>
</protein>
<reference evidence="3" key="1">
    <citation type="submission" date="2023-03" db="EMBL/GenBank/DDBJ databases">
        <title>Massive genome expansion in bonnet fungi (Mycena s.s.) driven by repeated elements and novel gene families across ecological guilds.</title>
        <authorList>
            <consortium name="Lawrence Berkeley National Laboratory"/>
            <person name="Harder C.B."/>
            <person name="Miyauchi S."/>
            <person name="Viragh M."/>
            <person name="Kuo A."/>
            <person name="Thoen E."/>
            <person name="Andreopoulos B."/>
            <person name="Lu D."/>
            <person name="Skrede I."/>
            <person name="Drula E."/>
            <person name="Henrissat B."/>
            <person name="Morin E."/>
            <person name="Kohler A."/>
            <person name="Barry K."/>
            <person name="LaButti K."/>
            <person name="Morin E."/>
            <person name="Salamov A."/>
            <person name="Lipzen A."/>
            <person name="Mereny Z."/>
            <person name="Hegedus B."/>
            <person name="Baldrian P."/>
            <person name="Stursova M."/>
            <person name="Weitz H."/>
            <person name="Taylor A."/>
            <person name="Grigoriev I.V."/>
            <person name="Nagy L.G."/>
            <person name="Martin F."/>
            <person name="Kauserud H."/>
        </authorList>
    </citation>
    <scope>NUCLEOTIDE SEQUENCE</scope>
    <source>
        <strain evidence="3">CBHHK182m</strain>
    </source>
</reference>
<dbReference type="Proteomes" id="UP001215598">
    <property type="component" value="Unassembled WGS sequence"/>
</dbReference>
<feature type="region of interest" description="Disordered" evidence="1">
    <location>
        <begin position="581"/>
        <end position="605"/>
    </location>
</feature>
<organism evidence="3 4">
    <name type="scientific">Mycena metata</name>
    <dbReference type="NCBI Taxonomy" id="1033252"/>
    <lineage>
        <taxon>Eukaryota</taxon>
        <taxon>Fungi</taxon>
        <taxon>Dikarya</taxon>
        <taxon>Basidiomycota</taxon>
        <taxon>Agaricomycotina</taxon>
        <taxon>Agaricomycetes</taxon>
        <taxon>Agaricomycetidae</taxon>
        <taxon>Agaricales</taxon>
        <taxon>Marasmiineae</taxon>
        <taxon>Mycenaceae</taxon>
        <taxon>Mycena</taxon>
    </lineage>
</organism>
<keyword evidence="2" id="KW-0732">Signal</keyword>
<feature type="chain" id="PRO_5041995891" evidence="2">
    <location>
        <begin position="25"/>
        <end position="643"/>
    </location>
</feature>
<name>A0AAD7H2B2_9AGAR</name>
<evidence type="ECO:0000313" key="3">
    <source>
        <dbReference type="EMBL" id="KAJ7710287.1"/>
    </source>
</evidence>
<sequence length="643" mass="71567">MLDTTLLLAFLFTSLSTTLSGVLAQCPQTAGYLGAFDSFTGEFLGAVSRNLPPPLVLSGAFTLDRTGNPSNYLAVVASTNTTNEGDAALLQILNPGDPNHQEKLSPGNLGEIWFPDRKLGQVGLIWPNSANMPRGSGISWFHKKIQIWYSTALTNSITRRNVFNIDSIHFRDVVPRFSSCVRWSRGIYANATSPQVPFIVSVWSYFCSFDHWSRPWTSGITPFLSDTSSALTLPTHLSVYPECYLQSSKFGTTLWGARERLSYTPFLATNMLNTVNQNNQKATESGECSANVWDTGGNLRVRRKEMNLRGKTRSDFPKVWANLALFPKEVFPDDVPFVSLVVGLTDCTTATFTNSPQAFTILAASDDSPHGALPLPGTTRTTFNGGYGNFMTLCGEPMAFLVRSALGRNVLAPLWSQHPLFFVQDLTRNFLATTADPDRYASLNNTVVQEVLCLRMTWENRFSSPHLSVREPNRFKDFYEGGGFSPDYLNTSTRGTLGDTSVAVRRHLPILLWLKRCRRRQRKEVQEYGNVVTTPYPMLFLDIPAAIIPSTNDSADNSDSRSITKARRQYLRNELRAAQEEIGHIQNSEQRRRASGTGSRASDHGMVIREMAAHIRQLEAELELPWARGFSDEPPPGYSEGEA</sequence>
<feature type="signal peptide" evidence="2">
    <location>
        <begin position="1"/>
        <end position="24"/>
    </location>
</feature>
<keyword evidence="4" id="KW-1185">Reference proteome</keyword>
<dbReference type="AlphaFoldDB" id="A0AAD7H2B2"/>
<evidence type="ECO:0000256" key="1">
    <source>
        <dbReference type="SAM" id="MobiDB-lite"/>
    </source>
</evidence>
<evidence type="ECO:0000256" key="2">
    <source>
        <dbReference type="SAM" id="SignalP"/>
    </source>
</evidence>
<proteinExistence type="predicted"/>
<evidence type="ECO:0000313" key="4">
    <source>
        <dbReference type="Proteomes" id="UP001215598"/>
    </source>
</evidence>
<accession>A0AAD7H2B2</accession>
<comment type="caution">
    <text evidence="3">The sequence shown here is derived from an EMBL/GenBank/DDBJ whole genome shotgun (WGS) entry which is preliminary data.</text>
</comment>